<name>A0A1G4I180_TRYEQ</name>
<evidence type="ECO:0000313" key="3">
    <source>
        <dbReference type="Proteomes" id="UP000195570"/>
    </source>
</evidence>
<comment type="caution">
    <text evidence="2">The sequence shown here is derived from an EMBL/GenBank/DDBJ whole genome shotgun (WGS) entry which is preliminary data.</text>
</comment>
<dbReference type="Proteomes" id="UP000195570">
    <property type="component" value="Unassembled WGS sequence"/>
</dbReference>
<organism evidence="2 3">
    <name type="scientific">Trypanosoma equiperdum</name>
    <dbReference type="NCBI Taxonomy" id="5694"/>
    <lineage>
        <taxon>Eukaryota</taxon>
        <taxon>Discoba</taxon>
        <taxon>Euglenozoa</taxon>
        <taxon>Kinetoplastea</taxon>
        <taxon>Metakinetoplastina</taxon>
        <taxon>Trypanosomatida</taxon>
        <taxon>Trypanosomatidae</taxon>
        <taxon>Trypanosoma</taxon>
    </lineage>
</organism>
<accession>A0A1G4I180</accession>
<gene>
    <name evidence="2" type="ORF">TEOVI_000621100</name>
</gene>
<reference evidence="2" key="1">
    <citation type="submission" date="2016-09" db="EMBL/GenBank/DDBJ databases">
        <authorList>
            <person name="Hebert L."/>
            <person name="Moumen B."/>
        </authorList>
    </citation>
    <scope>NUCLEOTIDE SEQUENCE [LARGE SCALE GENOMIC DNA]</scope>
    <source>
        <strain evidence="2">OVI</strain>
    </source>
</reference>
<keyword evidence="3" id="KW-1185">Reference proteome</keyword>
<dbReference type="VEuPathDB" id="TriTrypDB:TEOVI_000621100"/>
<protein>
    <submittedName>
        <fullName evidence="2">Uncharacterized protein</fullName>
    </submittedName>
</protein>
<dbReference type="AlphaFoldDB" id="A0A1G4I180"/>
<dbReference type="GeneID" id="92380150"/>
<proteinExistence type="predicted"/>
<evidence type="ECO:0000256" key="1">
    <source>
        <dbReference type="SAM" id="MobiDB-lite"/>
    </source>
</evidence>
<dbReference type="EMBL" id="CZPT02000286">
    <property type="protein sequence ID" value="SCU65407.1"/>
    <property type="molecule type" value="Genomic_DNA"/>
</dbReference>
<dbReference type="RefSeq" id="XP_067077014.1">
    <property type="nucleotide sequence ID" value="XM_067220913.1"/>
</dbReference>
<feature type="region of interest" description="Disordered" evidence="1">
    <location>
        <begin position="132"/>
        <end position="154"/>
    </location>
</feature>
<evidence type="ECO:0000313" key="2">
    <source>
        <dbReference type="EMBL" id="SCU65407.1"/>
    </source>
</evidence>
<sequence length="193" mass="21156">MTFVFEARRLPFGTFPVAQILSECNGNPNHSDGCPSLNDEALEGLPAWKRRLIPPVIDVVRKHYGKDGGNDEASSLSCWSAVLSIVDELQELEAAYARMIEYRERQRRGEKTAEECMLEELLRERIGDDFMRGRHTRGGSKGGDGCESSSGSDEDVYEDADIAMCFNTDGTVVGIGSAGLFGGHGYHLHPSGQ</sequence>